<evidence type="ECO:0000256" key="10">
    <source>
        <dbReference type="HAMAP-Rule" id="MF_00255"/>
    </source>
</evidence>
<evidence type="ECO:0000256" key="9">
    <source>
        <dbReference type="ARBA" id="ARBA00047937"/>
    </source>
</evidence>
<dbReference type="GO" id="GO:0005829">
    <property type="term" value="C:cytosol"/>
    <property type="evidence" value="ECO:0007669"/>
    <property type="project" value="TreeGrafter"/>
</dbReference>
<dbReference type="PATRIC" id="fig|1527444.3.peg.1021"/>
<comment type="caution">
    <text evidence="12">The sequence shown here is derived from an EMBL/GenBank/DDBJ whole genome shotgun (WGS) entry which is preliminary data.</text>
</comment>
<dbReference type="STRING" id="1527444.ucyna2_01072"/>
<dbReference type="PANTHER" id="PTHR30075">
    <property type="entry name" value="GLYCYL-TRNA SYNTHETASE"/>
    <property type="match status" value="1"/>
</dbReference>
<keyword evidence="8 10" id="KW-0030">Aminoacyl-tRNA synthetase</keyword>
<dbReference type="eggNOG" id="COG0751">
    <property type="taxonomic scope" value="Bacteria"/>
</dbReference>
<evidence type="ECO:0000259" key="11">
    <source>
        <dbReference type="Pfam" id="PF05746"/>
    </source>
</evidence>
<dbReference type="InterPro" id="IPR015944">
    <property type="entry name" value="Gly-tRNA-synth_bsu"/>
</dbReference>
<evidence type="ECO:0000313" key="13">
    <source>
        <dbReference type="Proteomes" id="UP000028922"/>
    </source>
</evidence>
<dbReference type="InterPro" id="IPR006194">
    <property type="entry name" value="Gly-tRNA-synth_heterodimer"/>
</dbReference>
<evidence type="ECO:0000256" key="6">
    <source>
        <dbReference type="ARBA" id="ARBA00022840"/>
    </source>
</evidence>
<keyword evidence="6 10" id="KW-0067">ATP-binding</keyword>
<evidence type="ECO:0000256" key="4">
    <source>
        <dbReference type="ARBA" id="ARBA00022598"/>
    </source>
</evidence>
<feature type="domain" description="DALR anticodon binding" evidence="11">
    <location>
        <begin position="619"/>
        <end position="697"/>
    </location>
</feature>
<keyword evidence="4 10" id="KW-0436">Ligase</keyword>
<dbReference type="Pfam" id="PF05746">
    <property type="entry name" value="DALR_1"/>
    <property type="match status" value="1"/>
</dbReference>
<comment type="subunit">
    <text evidence="10">Tetramer of two alpha and two beta subunits.</text>
</comment>
<keyword evidence="3 10" id="KW-0963">Cytoplasm</keyword>
<dbReference type="PROSITE" id="PS50861">
    <property type="entry name" value="AA_TRNA_LIGASE_II_GLYAB"/>
    <property type="match status" value="1"/>
</dbReference>
<dbReference type="AlphaFoldDB" id="A0A086CFW8"/>
<sequence length="712" mass="80701">MIFLLEIGTEELPTSFISRAIDQWKQIIPTSLEKNFLTSESISVYGTPRRLAVIIPGLLEKQKERNELIKGPNVKAAFKEGKPTAALEGFARKQNVEINSLEIRPTKKGDCVFIDKKIQGIETIEILPKLIHSWISTLEGKRFMRWGNGNFKFSRPIRWIVSLCDSKVLPIKIENGDTIIDSNSFSYGHRILKPGPINIPHAASYLDILRSAYVEVDPIKRHNTIENNIKTIAKNLKGAIDNSQELLTEVVNLVEYPTAIIGYFDQEFLGLPDEVITTVMIKHQRYFPIKQISNNQLLPQFISISNGDPNKSTTIIRGNEKVLKARLSDAQFFYVSDCNQPLHNYLPQLQNVIFQKELGSIRDKVDRIISIAEQISEQLQFTPQQTKEVIRTSLLCKADLVTQMVYEFPELQGVMGQKYALVNGESEIVAQGIFDHYLPRGHNDQMPKSLTGIVVGIADRLDTLIGIFGLGMIPTGSSDPFGLRRAANAIISIIWESQRSIDLSDLIFKGCDSFILNNSDKESPLKSLKHFFVQRIQSLLQDELKIDYDLVKAVLGDMDSEYIERAFQDVTDLKRRAQFLQNIRDNGTLKKVYQTINRSTRLAKQGSLEYTELSPYTIINNDLFKKSSEQKLYDGLVDLVSTVNTIKAKKDYELLIEGLIKITPIVNEFFDGENSVLVMDENQKIKQNRLNLLGILRNYGRILADFGAIVKS</sequence>
<dbReference type="GO" id="GO:0006420">
    <property type="term" value="P:arginyl-tRNA aminoacylation"/>
    <property type="evidence" value="ECO:0007669"/>
    <property type="project" value="InterPro"/>
</dbReference>
<evidence type="ECO:0000256" key="2">
    <source>
        <dbReference type="ARBA" id="ARBA00008226"/>
    </source>
</evidence>
<organism evidence="12 13">
    <name type="scientific">Candidatus Atelocyanobacterium thalassa isolate SIO64986</name>
    <dbReference type="NCBI Taxonomy" id="1527444"/>
    <lineage>
        <taxon>Bacteria</taxon>
        <taxon>Bacillati</taxon>
        <taxon>Cyanobacteriota</taxon>
        <taxon>Cyanophyceae</taxon>
        <taxon>Oscillatoriophycideae</taxon>
        <taxon>Chroococcales</taxon>
        <taxon>Aphanothecaceae</taxon>
        <taxon>Candidatus Atelocyanobacterium</taxon>
        <taxon>Candidatus Atelocyanobacterium thalassae</taxon>
    </lineage>
</organism>
<evidence type="ECO:0000256" key="3">
    <source>
        <dbReference type="ARBA" id="ARBA00022490"/>
    </source>
</evidence>
<proteinExistence type="inferred from homology"/>
<dbReference type="EC" id="6.1.1.14" evidence="10"/>
<dbReference type="GO" id="GO:0006426">
    <property type="term" value="P:glycyl-tRNA aminoacylation"/>
    <property type="evidence" value="ECO:0007669"/>
    <property type="project" value="UniProtKB-UniRule"/>
</dbReference>
<comment type="similarity">
    <text evidence="2 10">Belongs to the class-II aminoacyl-tRNA synthetase family.</text>
</comment>
<dbReference type="NCBIfam" id="TIGR00211">
    <property type="entry name" value="glyS"/>
    <property type="match status" value="1"/>
</dbReference>
<dbReference type="GO" id="GO:0004820">
    <property type="term" value="F:glycine-tRNA ligase activity"/>
    <property type="evidence" value="ECO:0007669"/>
    <property type="project" value="UniProtKB-UniRule"/>
</dbReference>
<dbReference type="SUPFAM" id="SSF109604">
    <property type="entry name" value="HD-domain/PDEase-like"/>
    <property type="match status" value="1"/>
</dbReference>
<protein>
    <recommendedName>
        <fullName evidence="10">Glycine--tRNA ligase beta subunit</fullName>
        <ecNumber evidence="10">6.1.1.14</ecNumber>
    </recommendedName>
    <alternativeName>
        <fullName evidence="10">Glycyl-tRNA synthetase beta subunit</fullName>
        <shortName evidence="10">GlyRS</shortName>
    </alternativeName>
</protein>
<dbReference type="GO" id="GO:0004814">
    <property type="term" value="F:arginine-tRNA ligase activity"/>
    <property type="evidence" value="ECO:0007669"/>
    <property type="project" value="InterPro"/>
</dbReference>
<comment type="subcellular location">
    <subcellularLocation>
        <location evidence="1 10">Cytoplasm</location>
    </subcellularLocation>
</comment>
<dbReference type="Proteomes" id="UP000028922">
    <property type="component" value="Unassembled WGS sequence"/>
</dbReference>
<evidence type="ECO:0000256" key="1">
    <source>
        <dbReference type="ARBA" id="ARBA00004496"/>
    </source>
</evidence>
<evidence type="ECO:0000313" key="12">
    <source>
        <dbReference type="EMBL" id="KFF41082.1"/>
    </source>
</evidence>
<accession>A0A086CFW8</accession>
<reference evidence="12 13" key="1">
    <citation type="submission" date="2014-08" db="EMBL/GenBank/DDBJ databases">
        <title>Comparative genomics reveals surprising divergence of two closely related strains of uncultivated UCYN-A cyanobacteria.</title>
        <authorList>
            <person name="Bombar D."/>
            <person name="Heller P."/>
            <person name="Sanchez-Baracaldo P."/>
            <person name="Carter B.J."/>
            <person name="Zert J.P."/>
        </authorList>
    </citation>
    <scope>NUCLEOTIDE SEQUENCE [LARGE SCALE GENOMIC DNA]</scope>
</reference>
<gene>
    <name evidence="10" type="primary">glyS</name>
    <name evidence="12" type="ORF">ucyna2_01072</name>
</gene>
<dbReference type="GO" id="GO:0005524">
    <property type="term" value="F:ATP binding"/>
    <property type="evidence" value="ECO:0007669"/>
    <property type="project" value="UniProtKB-UniRule"/>
</dbReference>
<dbReference type="EMBL" id="JPSP01000014">
    <property type="protein sequence ID" value="KFF41082.1"/>
    <property type="molecule type" value="Genomic_DNA"/>
</dbReference>
<evidence type="ECO:0000256" key="8">
    <source>
        <dbReference type="ARBA" id="ARBA00023146"/>
    </source>
</evidence>
<keyword evidence="7 10" id="KW-0648">Protein biosynthesis</keyword>
<name>A0A086CFW8_9CHRO</name>
<dbReference type="Pfam" id="PF02092">
    <property type="entry name" value="tRNA_synt_2f"/>
    <property type="match status" value="1"/>
</dbReference>
<dbReference type="InterPro" id="IPR008909">
    <property type="entry name" value="DALR_anticod-bd"/>
</dbReference>
<comment type="catalytic activity">
    <reaction evidence="9 10">
        <text>tRNA(Gly) + glycine + ATP = glycyl-tRNA(Gly) + AMP + diphosphate</text>
        <dbReference type="Rhea" id="RHEA:16013"/>
        <dbReference type="Rhea" id="RHEA-COMP:9664"/>
        <dbReference type="Rhea" id="RHEA-COMP:9683"/>
        <dbReference type="ChEBI" id="CHEBI:30616"/>
        <dbReference type="ChEBI" id="CHEBI:33019"/>
        <dbReference type="ChEBI" id="CHEBI:57305"/>
        <dbReference type="ChEBI" id="CHEBI:78442"/>
        <dbReference type="ChEBI" id="CHEBI:78522"/>
        <dbReference type="ChEBI" id="CHEBI:456215"/>
        <dbReference type="EC" id="6.1.1.14"/>
    </reaction>
</comment>
<evidence type="ECO:0000256" key="5">
    <source>
        <dbReference type="ARBA" id="ARBA00022741"/>
    </source>
</evidence>
<dbReference type="PANTHER" id="PTHR30075:SF2">
    <property type="entry name" value="GLYCINE--TRNA LIGASE, CHLOROPLASTIC_MITOCHONDRIAL 2"/>
    <property type="match status" value="1"/>
</dbReference>
<keyword evidence="5 10" id="KW-0547">Nucleotide-binding</keyword>
<evidence type="ECO:0000256" key="7">
    <source>
        <dbReference type="ARBA" id="ARBA00022917"/>
    </source>
</evidence>
<dbReference type="HAMAP" id="MF_00255">
    <property type="entry name" value="Gly_tRNA_synth_beta"/>
    <property type="match status" value="1"/>
</dbReference>
<dbReference type="PRINTS" id="PR01045">
    <property type="entry name" value="TRNASYNTHGB"/>
</dbReference>